<feature type="transmembrane region" description="Helical" evidence="1">
    <location>
        <begin position="228"/>
        <end position="247"/>
    </location>
</feature>
<feature type="transmembrane region" description="Helical" evidence="1">
    <location>
        <begin position="12"/>
        <end position="43"/>
    </location>
</feature>
<evidence type="ECO:0000313" key="3">
    <source>
        <dbReference type="Proteomes" id="UP001443914"/>
    </source>
</evidence>
<protein>
    <submittedName>
        <fullName evidence="2">Uncharacterized protein</fullName>
    </submittedName>
</protein>
<dbReference type="PANTHER" id="PTHR31133">
    <property type="entry name" value="MEMBRANE PROTEIN"/>
    <property type="match status" value="1"/>
</dbReference>
<name>A0AAW1K5K2_SAPOF</name>
<dbReference type="EMBL" id="JBDFQZ010000006">
    <property type="protein sequence ID" value="KAK9713072.1"/>
    <property type="molecule type" value="Genomic_DNA"/>
</dbReference>
<dbReference type="AlphaFoldDB" id="A0AAW1K5K2"/>
<dbReference type="Proteomes" id="UP001443914">
    <property type="component" value="Unassembled WGS sequence"/>
</dbReference>
<keyword evidence="3" id="KW-1185">Reference proteome</keyword>
<dbReference type="PANTHER" id="PTHR31133:SF9">
    <property type="entry name" value="TRANSMEMBRANE PROTEIN"/>
    <property type="match status" value="1"/>
</dbReference>
<keyword evidence="1" id="KW-1133">Transmembrane helix</keyword>
<keyword evidence="1" id="KW-0472">Membrane</keyword>
<organism evidence="2 3">
    <name type="scientific">Saponaria officinalis</name>
    <name type="common">Common soapwort</name>
    <name type="synonym">Lychnis saponaria</name>
    <dbReference type="NCBI Taxonomy" id="3572"/>
    <lineage>
        <taxon>Eukaryota</taxon>
        <taxon>Viridiplantae</taxon>
        <taxon>Streptophyta</taxon>
        <taxon>Embryophyta</taxon>
        <taxon>Tracheophyta</taxon>
        <taxon>Spermatophyta</taxon>
        <taxon>Magnoliopsida</taxon>
        <taxon>eudicotyledons</taxon>
        <taxon>Gunneridae</taxon>
        <taxon>Pentapetalae</taxon>
        <taxon>Caryophyllales</taxon>
        <taxon>Caryophyllaceae</taxon>
        <taxon>Caryophylleae</taxon>
        <taxon>Saponaria</taxon>
    </lineage>
</organism>
<feature type="transmembrane region" description="Helical" evidence="1">
    <location>
        <begin position="49"/>
        <end position="67"/>
    </location>
</feature>
<dbReference type="InterPro" id="IPR040229">
    <property type="entry name" value="At3g27390-like"/>
</dbReference>
<comment type="caution">
    <text evidence="2">The sequence shown here is derived from an EMBL/GenBank/DDBJ whole genome shotgun (WGS) entry which is preliminary data.</text>
</comment>
<evidence type="ECO:0000313" key="2">
    <source>
        <dbReference type="EMBL" id="KAK9713072.1"/>
    </source>
</evidence>
<gene>
    <name evidence="2" type="ORF">RND81_06G001100</name>
</gene>
<feature type="transmembrane region" description="Helical" evidence="1">
    <location>
        <begin position="79"/>
        <end position="106"/>
    </location>
</feature>
<accession>A0AAW1K5K2</accession>
<feature type="transmembrane region" description="Helical" evidence="1">
    <location>
        <begin position="182"/>
        <end position="207"/>
    </location>
</feature>
<sequence length="529" mass="60197">MTSLKSVSLWIARFILFLPVFIVLFFLAFVKCLMISPIINLIITLGDTWITMILWPFHIFWTIYCLIRTKKLGPIMKCLLIILVPIEVVVWTLAGLAISVFMGFVYGHICPFLDSFKPISEKGLPFGIKLLKALTYGTWNRIWSACIVVRDFADFSFYSYLSFMDDLLHATADDRVELKVTVLPGCLISAIIGIVVDFLMITLITIYKSPILLFKGWYRLIQDLIGREGPFLESVCVPFAGICILLWPAAVCIGVLLGVLSSFGFGGYSAVVAYQENSTKRGLLYVIASISIYDEYTNDLLYLREGSCFPRPKYRDQVENEPEQLSILELQQQHEIDGPLLSSKGGTMLQAIMIWDNFFKAYEEIGAQLFQNGALEFQDLESWKNSKNKIVNIGLPAYAFVECFLRSIKKGSPGFVLRDDVEITTVNRPEGRIFDWLYEPMCVIKGQIKQMNLTEIEELYLYGHCLYAGDVERMEAWQNGTAPPSDTIRRAQLEGISRRLQGLCLTLSRMPTSRRRFIEVVNNIELHIS</sequence>
<keyword evidence="1" id="KW-0812">Transmembrane</keyword>
<reference evidence="2" key="1">
    <citation type="submission" date="2024-03" db="EMBL/GenBank/DDBJ databases">
        <title>WGS assembly of Saponaria officinalis var. Norfolk2.</title>
        <authorList>
            <person name="Jenkins J."/>
            <person name="Shu S."/>
            <person name="Grimwood J."/>
            <person name="Barry K."/>
            <person name="Goodstein D."/>
            <person name="Schmutz J."/>
            <person name="Leebens-Mack J."/>
            <person name="Osbourn A."/>
        </authorList>
    </citation>
    <scope>NUCLEOTIDE SEQUENCE [LARGE SCALE GENOMIC DNA]</scope>
    <source>
        <strain evidence="2">JIC</strain>
    </source>
</reference>
<proteinExistence type="predicted"/>
<evidence type="ECO:0000256" key="1">
    <source>
        <dbReference type="SAM" id="Phobius"/>
    </source>
</evidence>